<reference evidence="2 3" key="1">
    <citation type="submission" date="2013-04" db="EMBL/GenBank/DDBJ databases">
        <authorList>
            <person name="Harkins D.M."/>
            <person name="Durkin A.S."/>
            <person name="Brinkac L.M."/>
            <person name="Haft D.H."/>
            <person name="Selengut J.D."/>
            <person name="Sanka R."/>
            <person name="DePew J."/>
            <person name="Purushe J."/>
            <person name="Hartskeerl R.A."/>
            <person name="Ahmed A."/>
            <person name="van der Linden H."/>
            <person name="Goris M.G.A."/>
            <person name="Vinetz J.M."/>
            <person name="Sutton G.G."/>
            <person name="Nierman W.C."/>
            <person name="Fouts D.E."/>
        </authorList>
    </citation>
    <scope>NUCLEOTIDE SEQUENCE [LARGE SCALE GENOMIC DNA]</scope>
    <source>
        <strain evidence="2 3">Sao Paulo</strain>
    </source>
</reference>
<organism evidence="2 3">
    <name type="scientific">Leptospira yanagawae serovar Saopaulo str. Sao Paulo = ATCC 700523</name>
    <dbReference type="NCBI Taxonomy" id="1249483"/>
    <lineage>
        <taxon>Bacteria</taxon>
        <taxon>Pseudomonadati</taxon>
        <taxon>Spirochaetota</taxon>
        <taxon>Spirochaetia</taxon>
        <taxon>Leptospirales</taxon>
        <taxon>Leptospiraceae</taxon>
        <taxon>Leptospira</taxon>
    </lineage>
</organism>
<proteinExistence type="predicted"/>
<feature type="transmembrane region" description="Helical" evidence="1">
    <location>
        <begin position="12"/>
        <end position="30"/>
    </location>
</feature>
<feature type="transmembrane region" description="Helical" evidence="1">
    <location>
        <begin position="132"/>
        <end position="148"/>
    </location>
</feature>
<accession>A0A5E8HCJ7</accession>
<keyword evidence="1" id="KW-1133">Transmembrane helix</keyword>
<feature type="transmembrane region" description="Helical" evidence="1">
    <location>
        <begin position="98"/>
        <end position="120"/>
    </location>
</feature>
<evidence type="ECO:0000256" key="1">
    <source>
        <dbReference type="SAM" id="Phobius"/>
    </source>
</evidence>
<dbReference type="InterPro" id="IPR019690">
    <property type="entry name" value="DUF2569"/>
</dbReference>
<sequence length="173" mass="19536">MSYNENLKGLNGWLVLVGIALVIFPIRLGYLSGPLFYNMFTDGSFEYLTTPGTESYHPLWKPLLIFEASYNALLFISSLVLAYLFGTKHYLFPKGYSVFLFLPVVILPLDLYLASLIPMGEDPFDPATLKEMVRSVIAALIWIPYMFVSKRVKATFVEGKSQKNTIESGQETN</sequence>
<name>A0A5E8HCJ7_9LEPT</name>
<dbReference type="Proteomes" id="UP000013996">
    <property type="component" value="Unassembled WGS sequence"/>
</dbReference>
<dbReference type="EMBL" id="AOGX02000022">
    <property type="protein sequence ID" value="EOQ88497.1"/>
    <property type="molecule type" value="Genomic_DNA"/>
</dbReference>
<dbReference type="AlphaFoldDB" id="A0A5E8HCJ7"/>
<protein>
    <submittedName>
        <fullName evidence="2">PF10754 family protein</fullName>
    </submittedName>
</protein>
<comment type="caution">
    <text evidence="2">The sequence shown here is derived from an EMBL/GenBank/DDBJ whole genome shotgun (WGS) entry which is preliminary data.</text>
</comment>
<dbReference type="Pfam" id="PF10754">
    <property type="entry name" value="DUF2569"/>
    <property type="match status" value="1"/>
</dbReference>
<gene>
    <name evidence="2" type="ORF">LEP1GSC202_2241</name>
</gene>
<evidence type="ECO:0000313" key="2">
    <source>
        <dbReference type="EMBL" id="EOQ88497.1"/>
    </source>
</evidence>
<keyword evidence="1" id="KW-0812">Transmembrane</keyword>
<dbReference type="OrthoDB" id="9155572at2"/>
<keyword evidence="1" id="KW-0472">Membrane</keyword>
<feature type="transmembrane region" description="Helical" evidence="1">
    <location>
        <begin position="68"/>
        <end position="86"/>
    </location>
</feature>
<dbReference type="STRING" id="1249483.LEP1GSC202_2241"/>
<evidence type="ECO:0000313" key="3">
    <source>
        <dbReference type="Proteomes" id="UP000013996"/>
    </source>
</evidence>
<dbReference type="RefSeq" id="WP_015677917.1">
    <property type="nucleotide sequence ID" value="NZ_AOGX02000022.1"/>
</dbReference>